<dbReference type="KEGG" id="dgg:DGI_2368"/>
<dbReference type="HOGENOM" id="CLU_2000212_0_0_7"/>
<dbReference type="PATRIC" id="fig|1121448.10.peg.2321"/>
<dbReference type="EMBL" id="CP006585">
    <property type="protein sequence ID" value="AGW14120.1"/>
    <property type="molecule type" value="Genomic_DNA"/>
</dbReference>
<dbReference type="STRING" id="1121448.DGI_2368"/>
<gene>
    <name evidence="1" type="ORF">DGI_2368</name>
</gene>
<accession>T2GC28</accession>
<keyword evidence="2" id="KW-1185">Reference proteome</keyword>
<dbReference type="RefSeq" id="WP_021761089.1">
    <property type="nucleotide sequence ID" value="NC_022444.1"/>
</dbReference>
<evidence type="ECO:0000313" key="1">
    <source>
        <dbReference type="EMBL" id="AGW14120.1"/>
    </source>
</evidence>
<dbReference type="AlphaFoldDB" id="T2GC28"/>
<organism evidence="1 2">
    <name type="scientific">Megalodesulfovibrio gigas (strain ATCC 19364 / DSM 1382 / NCIMB 9332 / VKM B-1759)</name>
    <name type="common">Desulfovibrio gigas</name>
    <dbReference type="NCBI Taxonomy" id="1121448"/>
    <lineage>
        <taxon>Bacteria</taxon>
        <taxon>Pseudomonadati</taxon>
        <taxon>Thermodesulfobacteriota</taxon>
        <taxon>Desulfovibrionia</taxon>
        <taxon>Desulfovibrionales</taxon>
        <taxon>Desulfovibrionaceae</taxon>
        <taxon>Megalodesulfovibrio</taxon>
    </lineage>
</organism>
<reference evidence="1 2" key="1">
    <citation type="journal article" date="2013" name="J. Bacteriol.">
        <title>Roles of HynAB and Ech, the only two hydrogenases found in the model sulfate reducer Desulfovibrio gigas.</title>
        <authorList>
            <person name="Morais-Silva F.O."/>
            <person name="Santos C.I."/>
            <person name="Rodrigues R."/>
            <person name="Pereira I.A."/>
            <person name="Rodrigues-Pousada C."/>
        </authorList>
    </citation>
    <scope>NUCLEOTIDE SEQUENCE [LARGE SCALE GENOMIC DNA]</scope>
    <source>
        <strain evidence="2">ATCC 19364 / DSM 1382 / NCIMB 9332 / VKM B-1759</strain>
    </source>
</reference>
<evidence type="ECO:0000313" key="2">
    <source>
        <dbReference type="Proteomes" id="UP000016587"/>
    </source>
</evidence>
<reference evidence="2" key="2">
    <citation type="submission" date="2013-07" db="EMBL/GenBank/DDBJ databases">
        <authorList>
            <person name="Morais-Silva F.O."/>
            <person name="Rezende A.M."/>
            <person name="Pimentel C."/>
            <person name="Resende D.M."/>
            <person name="Santos C.I."/>
            <person name="Clemente C."/>
            <person name="de Oliveira L.M."/>
            <person name="da Silva S.M."/>
            <person name="Costa D.A."/>
            <person name="Varela-Raposo A."/>
            <person name="Horacio E.C.A."/>
            <person name="Matos M."/>
            <person name="Flores O."/>
            <person name="Ruiz J.C."/>
            <person name="Rodrigues-Pousada C."/>
        </authorList>
    </citation>
    <scope>NUCLEOTIDE SEQUENCE [LARGE SCALE GENOMIC DNA]</scope>
    <source>
        <strain evidence="2">ATCC 19364 / DSM 1382 / NCIMB 9332 / VKM B-1759</strain>
    </source>
</reference>
<name>T2GC28_MEGG1</name>
<protein>
    <submittedName>
        <fullName evidence="1">Uncharacterized protein</fullName>
    </submittedName>
</protein>
<proteinExistence type="predicted"/>
<dbReference type="Proteomes" id="UP000016587">
    <property type="component" value="Chromosome"/>
</dbReference>
<sequence length="124" mass="13577">MRLADVDLEDVAILDAWHVPMDAKMERTLSGALLVWTAPTQGIPMDLVGGAEYGWLPRASLDRLRELASQAGAVYPLELNDGRALQVLFRVWEQPCIDGRAVYPDADPAPDDPIADIIIKVVAL</sequence>